<evidence type="ECO:0000313" key="1">
    <source>
        <dbReference type="EMBL" id="GAA2154049.1"/>
    </source>
</evidence>
<dbReference type="EMBL" id="BAAANT010000040">
    <property type="protein sequence ID" value="GAA2154049.1"/>
    <property type="molecule type" value="Genomic_DNA"/>
</dbReference>
<comment type="caution">
    <text evidence="1">The sequence shown here is derived from an EMBL/GenBank/DDBJ whole genome shotgun (WGS) entry which is preliminary data.</text>
</comment>
<dbReference type="RefSeq" id="WP_344468443.1">
    <property type="nucleotide sequence ID" value="NZ_BAAANT010000040.1"/>
</dbReference>
<organism evidence="1 2">
    <name type="scientific">Kitasatospora kazusensis</name>
    <dbReference type="NCBI Taxonomy" id="407974"/>
    <lineage>
        <taxon>Bacteria</taxon>
        <taxon>Bacillati</taxon>
        <taxon>Actinomycetota</taxon>
        <taxon>Actinomycetes</taxon>
        <taxon>Kitasatosporales</taxon>
        <taxon>Streptomycetaceae</taxon>
        <taxon>Kitasatospora</taxon>
    </lineage>
</organism>
<dbReference type="Proteomes" id="UP001422759">
    <property type="component" value="Unassembled WGS sequence"/>
</dbReference>
<protein>
    <submittedName>
        <fullName evidence="1">Uncharacterized protein</fullName>
    </submittedName>
</protein>
<gene>
    <name evidence="1" type="ORF">GCM10009760_52550</name>
</gene>
<proteinExistence type="predicted"/>
<accession>A0ABP5LZF8</accession>
<keyword evidence="2" id="KW-1185">Reference proteome</keyword>
<sequence length="129" mass="13813">MTYLPTLGSGVGGVLTLGHTGELVPFLLDLAERLDDDEAVGEALAEIADLRDRVRRECDLDDLGHAERALDDRAVRLIESLGHGVTTLDSRQGVHAIQQARRIAAEAHRIAEVATAYADRLAAGAHRAA</sequence>
<reference evidence="2" key="1">
    <citation type="journal article" date="2019" name="Int. J. Syst. Evol. Microbiol.">
        <title>The Global Catalogue of Microorganisms (GCM) 10K type strain sequencing project: providing services to taxonomists for standard genome sequencing and annotation.</title>
        <authorList>
            <consortium name="The Broad Institute Genomics Platform"/>
            <consortium name="The Broad Institute Genome Sequencing Center for Infectious Disease"/>
            <person name="Wu L."/>
            <person name="Ma J."/>
        </authorList>
    </citation>
    <scope>NUCLEOTIDE SEQUENCE [LARGE SCALE GENOMIC DNA]</scope>
    <source>
        <strain evidence="2">JCM 14560</strain>
    </source>
</reference>
<evidence type="ECO:0000313" key="2">
    <source>
        <dbReference type="Proteomes" id="UP001422759"/>
    </source>
</evidence>
<name>A0ABP5LZF8_9ACTN</name>